<dbReference type="Pfam" id="PF10110">
    <property type="entry name" value="GPDPase_memb"/>
    <property type="match status" value="1"/>
</dbReference>
<accession>A0A7W7VL64</accession>
<evidence type="ECO:0000256" key="2">
    <source>
        <dbReference type="SAM" id="Phobius"/>
    </source>
</evidence>
<feature type="region of interest" description="Disordered" evidence="1">
    <location>
        <begin position="422"/>
        <end position="442"/>
    </location>
</feature>
<evidence type="ECO:0000259" key="3">
    <source>
        <dbReference type="Pfam" id="PF10110"/>
    </source>
</evidence>
<comment type="caution">
    <text evidence="4">The sequence shown here is derived from an EMBL/GenBank/DDBJ whole genome shotgun (WGS) entry which is preliminary data.</text>
</comment>
<dbReference type="PANTHER" id="PTHR33133">
    <property type="entry name" value="OS08G0107100 PROTEIN-RELATED"/>
    <property type="match status" value="1"/>
</dbReference>
<feature type="compositionally biased region" description="Pro residues" evidence="1">
    <location>
        <begin position="10"/>
        <end position="23"/>
    </location>
</feature>
<feature type="transmembrane region" description="Helical" evidence="2">
    <location>
        <begin position="316"/>
        <end position="348"/>
    </location>
</feature>
<feature type="compositionally biased region" description="Pro residues" evidence="1">
    <location>
        <begin position="66"/>
        <end position="75"/>
    </location>
</feature>
<proteinExistence type="predicted"/>
<evidence type="ECO:0000256" key="1">
    <source>
        <dbReference type="SAM" id="MobiDB-lite"/>
    </source>
</evidence>
<dbReference type="PANTHER" id="PTHR33133:SF1">
    <property type="entry name" value="EXPRESSED PROTEIN-RELATED"/>
    <property type="match status" value="1"/>
</dbReference>
<keyword evidence="2" id="KW-1133">Transmembrane helix</keyword>
<evidence type="ECO:0000313" key="5">
    <source>
        <dbReference type="Proteomes" id="UP000552644"/>
    </source>
</evidence>
<dbReference type="RefSeq" id="WP_184713011.1">
    <property type="nucleotide sequence ID" value="NZ_JACHJP010000001.1"/>
</dbReference>
<feature type="compositionally biased region" description="Pro residues" evidence="1">
    <location>
        <begin position="39"/>
        <end position="56"/>
    </location>
</feature>
<feature type="transmembrane region" description="Helical" evidence="2">
    <location>
        <begin position="360"/>
        <end position="388"/>
    </location>
</feature>
<keyword evidence="2" id="KW-0472">Membrane</keyword>
<keyword evidence="5" id="KW-1185">Reference proteome</keyword>
<feature type="transmembrane region" description="Helical" evidence="2">
    <location>
        <begin position="262"/>
        <end position="295"/>
    </location>
</feature>
<dbReference type="AlphaFoldDB" id="A0A7W7VL64"/>
<organism evidence="4 5">
    <name type="scientific">Streptosporangium saharense</name>
    <dbReference type="NCBI Taxonomy" id="1706840"/>
    <lineage>
        <taxon>Bacteria</taxon>
        <taxon>Bacillati</taxon>
        <taxon>Actinomycetota</taxon>
        <taxon>Actinomycetes</taxon>
        <taxon>Streptosporangiales</taxon>
        <taxon>Streptosporangiaceae</taxon>
        <taxon>Streptosporangium</taxon>
    </lineage>
</organism>
<name>A0A7W7VL64_9ACTN</name>
<feature type="region of interest" description="Disordered" evidence="1">
    <location>
        <begin position="1"/>
        <end position="98"/>
    </location>
</feature>
<sequence length="442" mass="45839">MSDGHGSTPDTPPGWAPNQPPPYGDAQGTPWAAPGSNPGGPPSPPQPPSQPPPPQYGQPQYGQQPQAPPPPPPYQHHPGQQPPGQGYPPPPYGYQQPAALRPGIIPLRPLGVGDIIDGAIKLIRSNPKAVLGLSVIAAALAAIPVAIGQALALDRLGTAVRTNDPTGLETTGQTDFLAQSGGSLISYAVQFVAVTLLSGVLTRILGRAVFGGKMTAGEAWRLTRGRVPTLFGVVAIESVALLLPLAVVVALLFGLITPGIDLGVFLLVTVLVLIVYMAYAAFLTTRLVLAAPAAVLERTGVMASLRRSWDLTRGSFWRVFGIVLLTGILAGLVGLVISVPFSFAAAFVGVLGSGGTGAQILVAVLIAIGGTIAAMITYPFQAGVYGLLYADRRMRAEAFDLVLQTAAIEQQRQGWVHASADDLWSSPPTPGQPGQGAPWPGR</sequence>
<keyword evidence="2" id="KW-0812">Transmembrane</keyword>
<feature type="transmembrane region" description="Helical" evidence="2">
    <location>
        <begin position="184"/>
        <end position="206"/>
    </location>
</feature>
<feature type="transmembrane region" description="Helical" evidence="2">
    <location>
        <begin position="130"/>
        <end position="152"/>
    </location>
</feature>
<dbReference type="EMBL" id="JACHJP010000001">
    <property type="protein sequence ID" value="MBB4914337.1"/>
    <property type="molecule type" value="Genomic_DNA"/>
</dbReference>
<dbReference type="Proteomes" id="UP000552644">
    <property type="component" value="Unassembled WGS sequence"/>
</dbReference>
<reference evidence="4 5" key="1">
    <citation type="submission" date="2020-08" db="EMBL/GenBank/DDBJ databases">
        <title>Genomic Encyclopedia of Type Strains, Phase III (KMG-III): the genomes of soil and plant-associated and newly described type strains.</title>
        <authorList>
            <person name="Whitman W."/>
        </authorList>
    </citation>
    <scope>NUCLEOTIDE SEQUENCE [LARGE SCALE GENOMIC DNA]</scope>
    <source>
        <strain evidence="4 5">CECT 8840</strain>
    </source>
</reference>
<dbReference type="InterPro" id="IPR018476">
    <property type="entry name" value="GlyceroP-diester-Pdiesterase_M"/>
</dbReference>
<feature type="transmembrane region" description="Helical" evidence="2">
    <location>
        <begin position="227"/>
        <end position="256"/>
    </location>
</feature>
<evidence type="ECO:0000313" key="4">
    <source>
        <dbReference type="EMBL" id="MBB4914337.1"/>
    </source>
</evidence>
<feature type="domain" description="Glycerophosphoryl diester phosphodiesterase membrane" evidence="3">
    <location>
        <begin position="269"/>
        <end position="377"/>
    </location>
</feature>
<gene>
    <name evidence="4" type="ORF">FHS44_001409</name>
</gene>
<protein>
    <recommendedName>
        <fullName evidence="3">Glycerophosphoryl diester phosphodiesterase membrane domain-containing protein</fullName>
    </recommendedName>
</protein>